<sequence>MRRHARSGILELVSLRRNHKPLIQDDVDGNQEPLPKKASGGRFGGWKGTLYLGSITSFIVLLLNLAMLSWATLRHSSEGKSVLYSGDCDRVKEISAGIHFLINILSTLLLSASNFGMQCLSAPTRQDVDRAHGRKKWLDIGVPSVRNLWRIPKSRLLLWLCLVVSSVPLHLVYNSTVYSTIAANAYNVFVGDSNFTSLQPDDVNVVYDERIDLEWSPLSAPRLVAMSNTLEKLMPEDCISAYATKFQTQYGSLVVISDEFNASKTAINMIDGQAVASAKDEDDTDPYQWICASRRGSAVFDRCADHVSDIRSQDDWIVRGYRVDYCLAERTPEKCTLEYSLPLAIAVVVANFGKTILICLAAVLLRDFPLLTIGDSIASFLRLPAERTRGKCLLSRELIEYKAEPTRRWSSLSTSRWVICLFTYTSSIILCISLLGYGLAKIDNQDQIWDSGLASVDTKTMINSLNWPGGLIPNTLIANIPQFIFSLLYFMSNSVLTTMTLATEWNNFSLNRKGLRVSTPPEGHQRRTYFLSLPYRFGIPLITLSALLHWLMSQSIFLVRIIAYTERQERDPISDTMTVGYSPPAIVICLCVGALLPAGLIAMGRRRFKSGMPVAGSCSLAIAAACHPRTEGDGDDKSKIEYQLLKWGAEPNESGEVGHCSFSESKVHAPEDGVVYR</sequence>
<dbReference type="EMBL" id="JBFXLS010000006">
    <property type="protein sequence ID" value="KAL2832622.1"/>
    <property type="molecule type" value="Genomic_DNA"/>
</dbReference>
<gene>
    <name evidence="3" type="ORF">BDW59DRAFT_169440</name>
</gene>
<keyword evidence="1" id="KW-0472">Membrane</keyword>
<proteinExistence type="predicted"/>
<comment type="caution">
    <text evidence="3">The sequence shown here is derived from an EMBL/GenBank/DDBJ whole genome shotgun (WGS) entry which is preliminary data.</text>
</comment>
<evidence type="ECO:0000259" key="2">
    <source>
        <dbReference type="Pfam" id="PF20163"/>
    </source>
</evidence>
<feature type="transmembrane region" description="Helical" evidence="1">
    <location>
        <begin position="583"/>
        <end position="603"/>
    </location>
</feature>
<protein>
    <recommendedName>
        <fullName evidence="2">DUF6536 domain-containing protein</fullName>
    </recommendedName>
</protein>
<feature type="transmembrane region" description="Helical" evidence="1">
    <location>
        <begin position="50"/>
        <end position="73"/>
    </location>
</feature>
<dbReference type="Pfam" id="PF20163">
    <property type="entry name" value="DUF6536"/>
    <property type="match status" value="1"/>
</dbReference>
<organism evidence="3 4">
    <name type="scientific">Aspergillus cavernicola</name>
    <dbReference type="NCBI Taxonomy" id="176166"/>
    <lineage>
        <taxon>Eukaryota</taxon>
        <taxon>Fungi</taxon>
        <taxon>Dikarya</taxon>
        <taxon>Ascomycota</taxon>
        <taxon>Pezizomycotina</taxon>
        <taxon>Eurotiomycetes</taxon>
        <taxon>Eurotiomycetidae</taxon>
        <taxon>Eurotiales</taxon>
        <taxon>Aspergillaceae</taxon>
        <taxon>Aspergillus</taxon>
        <taxon>Aspergillus subgen. Nidulantes</taxon>
    </lineage>
</organism>
<feature type="transmembrane region" description="Helical" evidence="1">
    <location>
        <begin position="417"/>
        <end position="440"/>
    </location>
</feature>
<dbReference type="Proteomes" id="UP001610335">
    <property type="component" value="Unassembled WGS sequence"/>
</dbReference>
<feature type="transmembrane region" description="Helical" evidence="1">
    <location>
        <begin position="339"/>
        <end position="365"/>
    </location>
</feature>
<evidence type="ECO:0000313" key="3">
    <source>
        <dbReference type="EMBL" id="KAL2832622.1"/>
    </source>
</evidence>
<keyword evidence="4" id="KW-1185">Reference proteome</keyword>
<evidence type="ECO:0000313" key="4">
    <source>
        <dbReference type="Proteomes" id="UP001610335"/>
    </source>
</evidence>
<reference evidence="3 4" key="1">
    <citation type="submission" date="2024-07" db="EMBL/GenBank/DDBJ databases">
        <title>Section-level genome sequencing and comparative genomics of Aspergillus sections Usti and Cavernicolus.</title>
        <authorList>
            <consortium name="Lawrence Berkeley National Laboratory"/>
            <person name="Nybo J.L."/>
            <person name="Vesth T.C."/>
            <person name="Theobald S."/>
            <person name="Frisvad J.C."/>
            <person name="Larsen T.O."/>
            <person name="Kjaerboelling I."/>
            <person name="Rothschild-Mancinelli K."/>
            <person name="Lyhne E.K."/>
            <person name="Kogle M.E."/>
            <person name="Barry K."/>
            <person name="Clum A."/>
            <person name="Na H."/>
            <person name="Ledsgaard L."/>
            <person name="Lin J."/>
            <person name="Lipzen A."/>
            <person name="Kuo A."/>
            <person name="Riley R."/>
            <person name="Mondo S."/>
            <person name="LaButti K."/>
            <person name="Haridas S."/>
            <person name="Pangalinan J."/>
            <person name="Salamov A.A."/>
            <person name="Simmons B.A."/>
            <person name="Magnuson J.K."/>
            <person name="Chen J."/>
            <person name="Drula E."/>
            <person name="Henrissat B."/>
            <person name="Wiebenga A."/>
            <person name="Lubbers R.J."/>
            <person name="Gomes A.C."/>
            <person name="Makela M.R."/>
            <person name="Stajich J."/>
            <person name="Grigoriev I.V."/>
            <person name="Mortensen U.H."/>
            <person name="De vries R.P."/>
            <person name="Baker S.E."/>
            <person name="Andersen M.R."/>
        </authorList>
    </citation>
    <scope>NUCLEOTIDE SEQUENCE [LARGE SCALE GENOMIC DNA]</scope>
    <source>
        <strain evidence="3 4">CBS 600.67</strain>
    </source>
</reference>
<keyword evidence="1" id="KW-0812">Transmembrane</keyword>
<feature type="domain" description="DUF6536" evidence="2">
    <location>
        <begin position="46"/>
        <end position="196"/>
    </location>
</feature>
<name>A0ABR4IYI8_9EURO</name>
<dbReference type="InterPro" id="IPR046623">
    <property type="entry name" value="DUF6536"/>
</dbReference>
<dbReference type="PANTHER" id="PTHR35395">
    <property type="entry name" value="DUF6536 DOMAIN-CONTAINING PROTEIN"/>
    <property type="match status" value="1"/>
</dbReference>
<keyword evidence="1" id="KW-1133">Transmembrane helix</keyword>
<accession>A0ABR4IYI8</accession>
<evidence type="ECO:0000256" key="1">
    <source>
        <dbReference type="SAM" id="Phobius"/>
    </source>
</evidence>
<feature type="transmembrane region" description="Helical" evidence="1">
    <location>
        <begin position="537"/>
        <end position="563"/>
    </location>
</feature>
<dbReference type="PANTHER" id="PTHR35395:SF1">
    <property type="entry name" value="DUF6536 DOMAIN-CONTAINING PROTEIN"/>
    <property type="match status" value="1"/>
</dbReference>
<feature type="transmembrane region" description="Helical" evidence="1">
    <location>
        <begin position="93"/>
        <end position="112"/>
    </location>
</feature>